<accession>A0ACC2CXS7</accession>
<evidence type="ECO:0000313" key="2">
    <source>
        <dbReference type="Proteomes" id="UP001162992"/>
    </source>
</evidence>
<sequence length="242" mass="26515">MPTATVRVSNLCASATEQDIVEFFSFSGDIQRLDLNREGSGSQIAYVTFRDREALETALRLDGAKIVNQCVTIVPVEWCRCTDTEETAKAVIANVLAKGYILGKDAMDMARALDEKHQLSAQATATVSSFNEKVGICEKMNVAMDKKFQVSEKTKLALSAAEQTLQSAGSALMKNQYIFTGATWLTGALSEVAKVVNDVSQKTKEKVQISELERREQVADHSFGSASHPDLFADHAHRIGRH</sequence>
<dbReference type="Proteomes" id="UP001162992">
    <property type="component" value="Chromosome 8"/>
</dbReference>
<evidence type="ECO:0000313" key="1">
    <source>
        <dbReference type="EMBL" id="KAJ7546760.1"/>
    </source>
</evidence>
<proteinExistence type="predicted"/>
<reference evidence="2" key="1">
    <citation type="journal article" date="2024" name="Proc. Natl. Acad. Sci. U.S.A.">
        <title>Extraordinary preservation of gene collinearity over three hundred million years revealed in homosporous lycophytes.</title>
        <authorList>
            <person name="Li C."/>
            <person name="Wickell D."/>
            <person name="Kuo L.Y."/>
            <person name="Chen X."/>
            <person name="Nie B."/>
            <person name="Liao X."/>
            <person name="Peng D."/>
            <person name="Ji J."/>
            <person name="Jenkins J."/>
            <person name="Williams M."/>
            <person name="Shu S."/>
            <person name="Plott C."/>
            <person name="Barry K."/>
            <person name="Rajasekar S."/>
            <person name="Grimwood J."/>
            <person name="Han X."/>
            <person name="Sun S."/>
            <person name="Hou Z."/>
            <person name="He W."/>
            <person name="Dai G."/>
            <person name="Sun C."/>
            <person name="Schmutz J."/>
            <person name="Leebens-Mack J.H."/>
            <person name="Li F.W."/>
            <person name="Wang L."/>
        </authorList>
    </citation>
    <scope>NUCLEOTIDE SEQUENCE [LARGE SCALE GENOMIC DNA]</scope>
    <source>
        <strain evidence="2">cv. PW_Plant_1</strain>
    </source>
</reference>
<protein>
    <submittedName>
        <fullName evidence="1">Uncharacterized protein</fullName>
    </submittedName>
</protein>
<name>A0ACC2CXS7_DIPCM</name>
<gene>
    <name evidence="1" type="ORF">O6H91_08G053400</name>
</gene>
<dbReference type="EMBL" id="CM055099">
    <property type="protein sequence ID" value="KAJ7546760.1"/>
    <property type="molecule type" value="Genomic_DNA"/>
</dbReference>
<organism evidence="1 2">
    <name type="scientific">Diphasiastrum complanatum</name>
    <name type="common">Issler's clubmoss</name>
    <name type="synonym">Lycopodium complanatum</name>
    <dbReference type="NCBI Taxonomy" id="34168"/>
    <lineage>
        <taxon>Eukaryota</taxon>
        <taxon>Viridiplantae</taxon>
        <taxon>Streptophyta</taxon>
        <taxon>Embryophyta</taxon>
        <taxon>Tracheophyta</taxon>
        <taxon>Lycopodiopsida</taxon>
        <taxon>Lycopodiales</taxon>
        <taxon>Lycopodiaceae</taxon>
        <taxon>Lycopodioideae</taxon>
        <taxon>Diphasiastrum</taxon>
    </lineage>
</organism>
<keyword evidence="2" id="KW-1185">Reference proteome</keyword>
<comment type="caution">
    <text evidence="1">The sequence shown here is derived from an EMBL/GenBank/DDBJ whole genome shotgun (WGS) entry which is preliminary data.</text>
</comment>